<sequence>DHCKQGEALLTRLERWDDVSSPDLHIYEVKVHSFWAQLQDFSQRVKGTGQNIERAVQLYRFLDQESGHISSSSVCRALTQSPPSGIGPDRRRRSQEKQVHPAASVTSPPSSDSVRLSLKPPGRFSVTVLSGLRLRGGENRGSHGLSNQRAFLVLERLLTGGADVTDSRAPEPPSGLRSNALDQIRNDRTRKCLLAYGWALEGMRQLAAISMEDCTQPDKCRAVIGCLEDYRLKHSPIPESRFQEMKAEAGELRGERGLRQWSFAWSKCQETKKMFDRKMEAALRTRDSAHRHRSHSVISTCSASSRKSGLWGICETSSYPLEEETSTSPPTPQRTPFLRRLLRSSSYVESERQDVCAPFPSLSRLNSSPSFTPSFPSVPSSPSFPSSSSSSSSRRQQLRKTQSFDCPSTPEVSRCGVSPRTVSEPPHRGNTGVFIRGLEVSSPEAADRTLCPRTPVQGWAVPQSPGTPGTSTGESRPRGRWVIIVLLHQPALGFHSKTKQRKQTGQRRFPPKTLKQEAHESNISGMYLARGCKSEHRKMFLSKQDVLKVGAVCINALNNRILCSKLRHIVEEMVTTEREYVRSLRYIIHHYFPEMERADLPQDLRGKRSIIFGNLEKLLNFHSQFFLKELEACWKHPLRVPHCFLRHVRHILSNLSVFYGM</sequence>
<feature type="compositionally biased region" description="Basic residues" evidence="1">
    <location>
        <begin position="496"/>
        <end position="505"/>
    </location>
</feature>
<dbReference type="PANTHER" id="PTHR45845:SF4">
    <property type="entry name" value="PLECKSTRIN HOMOLOGY DOMAIN CONTAINING, FAMILY G (WITH RHOGEF DOMAIN) MEMBER 4"/>
    <property type="match status" value="1"/>
</dbReference>
<feature type="non-terminal residue" evidence="3">
    <location>
        <position position="1"/>
    </location>
</feature>
<protein>
    <recommendedName>
        <fullName evidence="2">DH domain-containing protein</fullName>
    </recommendedName>
</protein>
<gene>
    <name evidence="3" type="ORF">GOODEAATRI_010114</name>
</gene>
<reference evidence="3 4" key="1">
    <citation type="submission" date="2021-06" db="EMBL/GenBank/DDBJ databases">
        <authorList>
            <person name="Palmer J.M."/>
        </authorList>
    </citation>
    <scope>NUCLEOTIDE SEQUENCE [LARGE SCALE GENOMIC DNA]</scope>
    <source>
        <strain evidence="3 4">GA_2019</strain>
        <tissue evidence="3">Muscle</tissue>
    </source>
</reference>
<comment type="caution">
    <text evidence="3">The sequence shown here is derived from an EMBL/GenBank/DDBJ whole genome shotgun (WGS) entry which is preliminary data.</text>
</comment>
<evidence type="ECO:0000259" key="2">
    <source>
        <dbReference type="PROSITE" id="PS50010"/>
    </source>
</evidence>
<dbReference type="InterPro" id="IPR052231">
    <property type="entry name" value="Rho_GEF_signaling-related"/>
</dbReference>
<feature type="domain" description="DH" evidence="2">
    <location>
        <begin position="565"/>
        <end position="661"/>
    </location>
</feature>
<feature type="compositionally biased region" description="Polar residues" evidence="1">
    <location>
        <begin position="104"/>
        <end position="114"/>
    </location>
</feature>
<feature type="region of interest" description="Disordered" evidence="1">
    <location>
        <begin position="368"/>
        <end position="476"/>
    </location>
</feature>
<dbReference type="PANTHER" id="PTHR45845">
    <property type="entry name" value="RHO GUANINE NUCLEOTIDE EXCHANGE FACTOR-RELATED"/>
    <property type="match status" value="1"/>
</dbReference>
<dbReference type="SUPFAM" id="SSF48065">
    <property type="entry name" value="DBL homology domain (DH-domain)"/>
    <property type="match status" value="1"/>
</dbReference>
<evidence type="ECO:0000313" key="4">
    <source>
        <dbReference type="Proteomes" id="UP001476798"/>
    </source>
</evidence>
<dbReference type="Pfam" id="PF00621">
    <property type="entry name" value="RhoGEF"/>
    <property type="match status" value="1"/>
</dbReference>
<dbReference type="InterPro" id="IPR000219">
    <property type="entry name" value="DH_dom"/>
</dbReference>
<dbReference type="EMBL" id="JAHRIO010050558">
    <property type="protein sequence ID" value="MEQ2174670.1"/>
    <property type="molecule type" value="Genomic_DNA"/>
</dbReference>
<feature type="region of interest" description="Disordered" evidence="1">
    <location>
        <begin position="72"/>
        <end position="119"/>
    </location>
</feature>
<name>A0ABV0NTE7_9TELE</name>
<evidence type="ECO:0000313" key="3">
    <source>
        <dbReference type="EMBL" id="MEQ2174670.1"/>
    </source>
</evidence>
<organism evidence="3 4">
    <name type="scientific">Goodea atripinnis</name>
    <dbReference type="NCBI Taxonomy" id="208336"/>
    <lineage>
        <taxon>Eukaryota</taxon>
        <taxon>Metazoa</taxon>
        <taxon>Chordata</taxon>
        <taxon>Craniata</taxon>
        <taxon>Vertebrata</taxon>
        <taxon>Euteleostomi</taxon>
        <taxon>Actinopterygii</taxon>
        <taxon>Neopterygii</taxon>
        <taxon>Teleostei</taxon>
        <taxon>Neoteleostei</taxon>
        <taxon>Acanthomorphata</taxon>
        <taxon>Ovalentaria</taxon>
        <taxon>Atherinomorphae</taxon>
        <taxon>Cyprinodontiformes</taxon>
        <taxon>Goodeidae</taxon>
        <taxon>Goodea</taxon>
    </lineage>
</organism>
<feature type="compositionally biased region" description="Polar residues" evidence="1">
    <location>
        <begin position="72"/>
        <end position="83"/>
    </location>
</feature>
<feature type="compositionally biased region" description="Low complexity" evidence="1">
    <location>
        <begin position="368"/>
        <end position="393"/>
    </location>
</feature>
<dbReference type="Gene3D" id="1.20.900.10">
    <property type="entry name" value="Dbl homology (DH) domain"/>
    <property type="match status" value="1"/>
</dbReference>
<feature type="compositionally biased region" description="Polar residues" evidence="1">
    <location>
        <begin position="464"/>
        <end position="474"/>
    </location>
</feature>
<dbReference type="Proteomes" id="UP001476798">
    <property type="component" value="Unassembled WGS sequence"/>
</dbReference>
<dbReference type="InterPro" id="IPR035899">
    <property type="entry name" value="DBL_dom_sf"/>
</dbReference>
<proteinExistence type="predicted"/>
<keyword evidence="4" id="KW-1185">Reference proteome</keyword>
<evidence type="ECO:0000256" key="1">
    <source>
        <dbReference type="SAM" id="MobiDB-lite"/>
    </source>
</evidence>
<feature type="region of interest" description="Disordered" evidence="1">
    <location>
        <begin position="495"/>
        <end position="517"/>
    </location>
</feature>
<dbReference type="PROSITE" id="PS50010">
    <property type="entry name" value="DH_2"/>
    <property type="match status" value="1"/>
</dbReference>
<accession>A0ABV0NTE7</accession>